<proteinExistence type="predicted"/>
<dbReference type="AlphaFoldDB" id="L8WSM8"/>
<sequence>MPVWDAEPMNQNYSDQIVSSVLLELDTMGTRRPLLGLRVTEMAEKSHVYSTPESLAPAYCPELAYARDSDCLIITGPEITRDVGRMSENVESTSGQPYGRVLSTGGAYTSYGPLTAAIAYLQTGACGFNGENCSLLETTLVNPTCAGCGSSTDVSLIPPHAFSVTTGFGYYNGCDGVGNDCTSASCCPNGAFCTPTDYQSQRQCQANDVLRGLCPHTADMHVFDPVFMCNGFDVERDVDKLAACAGFQI</sequence>
<name>L8WSM8_THACA</name>
<evidence type="ECO:0000313" key="2">
    <source>
        <dbReference type="Proteomes" id="UP000011668"/>
    </source>
</evidence>
<keyword evidence="2" id="KW-1185">Reference proteome</keyword>
<dbReference type="Proteomes" id="UP000011668">
    <property type="component" value="Unassembled WGS sequence"/>
</dbReference>
<comment type="caution">
    <text evidence="1">The sequence shown here is derived from an EMBL/GenBank/DDBJ whole genome shotgun (WGS) entry which is preliminary data.</text>
</comment>
<gene>
    <name evidence="1" type="ORF">AG1IA_06214</name>
</gene>
<protein>
    <submittedName>
        <fullName evidence="1">Uncharacterized protein</fullName>
    </submittedName>
</protein>
<dbReference type="STRING" id="983506.L8WSM8"/>
<dbReference type="EMBL" id="AFRT01001634">
    <property type="protein sequence ID" value="ELU39743.1"/>
    <property type="molecule type" value="Genomic_DNA"/>
</dbReference>
<dbReference type="OrthoDB" id="3342934at2759"/>
<reference evidence="1 2" key="1">
    <citation type="journal article" date="2013" name="Nat. Commun.">
        <title>The evolution and pathogenic mechanisms of the rice sheath blight pathogen.</title>
        <authorList>
            <person name="Zheng A."/>
            <person name="Lin R."/>
            <person name="Xu L."/>
            <person name="Qin P."/>
            <person name="Tang C."/>
            <person name="Ai P."/>
            <person name="Zhang D."/>
            <person name="Liu Y."/>
            <person name="Sun Z."/>
            <person name="Feng H."/>
            <person name="Wang Y."/>
            <person name="Chen Y."/>
            <person name="Liang X."/>
            <person name="Fu R."/>
            <person name="Li Q."/>
            <person name="Zhang J."/>
            <person name="Yu X."/>
            <person name="Xie Z."/>
            <person name="Ding L."/>
            <person name="Guan P."/>
            <person name="Tang J."/>
            <person name="Liang Y."/>
            <person name="Wang S."/>
            <person name="Deng Q."/>
            <person name="Li S."/>
            <person name="Zhu J."/>
            <person name="Wang L."/>
            <person name="Liu H."/>
            <person name="Li P."/>
        </authorList>
    </citation>
    <scope>NUCLEOTIDE SEQUENCE [LARGE SCALE GENOMIC DNA]</scope>
    <source>
        <strain evidence="2">AG-1 IA</strain>
    </source>
</reference>
<accession>L8WSM8</accession>
<evidence type="ECO:0000313" key="1">
    <source>
        <dbReference type="EMBL" id="ELU39743.1"/>
    </source>
</evidence>
<organism evidence="1 2">
    <name type="scientific">Thanatephorus cucumeris (strain AG1-IA)</name>
    <name type="common">Rice sheath blight fungus</name>
    <name type="synonym">Rhizoctonia solani</name>
    <dbReference type="NCBI Taxonomy" id="983506"/>
    <lineage>
        <taxon>Eukaryota</taxon>
        <taxon>Fungi</taxon>
        <taxon>Dikarya</taxon>
        <taxon>Basidiomycota</taxon>
        <taxon>Agaricomycotina</taxon>
        <taxon>Agaricomycetes</taxon>
        <taxon>Cantharellales</taxon>
        <taxon>Ceratobasidiaceae</taxon>
        <taxon>Rhizoctonia</taxon>
        <taxon>Rhizoctonia solani AG-1</taxon>
    </lineage>
</organism>
<dbReference type="HOGENOM" id="CLU_1116386_0_0_1"/>